<evidence type="ECO:0000313" key="1">
    <source>
        <dbReference type="EMBL" id="KAJ8948523.1"/>
    </source>
</evidence>
<gene>
    <name evidence="1" type="ORF">NQ318_000063</name>
</gene>
<keyword evidence="2" id="KW-1185">Reference proteome</keyword>
<proteinExistence type="predicted"/>
<dbReference type="AlphaFoldDB" id="A0AAV8YBY0"/>
<name>A0AAV8YBY0_9CUCU</name>
<comment type="caution">
    <text evidence="1">The sequence shown here is derived from an EMBL/GenBank/DDBJ whole genome shotgun (WGS) entry which is preliminary data.</text>
</comment>
<dbReference type="Proteomes" id="UP001162162">
    <property type="component" value="Unassembled WGS sequence"/>
</dbReference>
<organism evidence="1 2">
    <name type="scientific">Aromia moschata</name>
    <dbReference type="NCBI Taxonomy" id="1265417"/>
    <lineage>
        <taxon>Eukaryota</taxon>
        <taxon>Metazoa</taxon>
        <taxon>Ecdysozoa</taxon>
        <taxon>Arthropoda</taxon>
        <taxon>Hexapoda</taxon>
        <taxon>Insecta</taxon>
        <taxon>Pterygota</taxon>
        <taxon>Neoptera</taxon>
        <taxon>Endopterygota</taxon>
        <taxon>Coleoptera</taxon>
        <taxon>Polyphaga</taxon>
        <taxon>Cucujiformia</taxon>
        <taxon>Chrysomeloidea</taxon>
        <taxon>Cerambycidae</taxon>
        <taxon>Cerambycinae</taxon>
        <taxon>Callichromatini</taxon>
        <taxon>Aromia</taxon>
    </lineage>
</organism>
<dbReference type="EMBL" id="JAPWTK010000135">
    <property type="protein sequence ID" value="KAJ8948523.1"/>
    <property type="molecule type" value="Genomic_DNA"/>
</dbReference>
<protein>
    <recommendedName>
        <fullName evidence="3">ZAD domain-containing protein</fullName>
    </recommendedName>
</protein>
<sequence length="138" mass="15627">MTAQKVCKLCFKDSKELKVIGEIIREILDVLLLKLDYSLNEDYVICESCADNVYTFFEFKSACLYSEDTMVPFIRTMNGIEVDIVEVAYLMENPGAATVSDSHDAVCRLCLKRDRCVDLNAFSENFADDILAKCIPEV</sequence>
<reference evidence="1" key="1">
    <citation type="journal article" date="2023" name="Insect Mol. Biol.">
        <title>Genome sequencing provides insights into the evolution of gene families encoding plant cell wall-degrading enzymes in longhorned beetles.</title>
        <authorList>
            <person name="Shin N.R."/>
            <person name="Okamura Y."/>
            <person name="Kirsch R."/>
            <person name="Pauchet Y."/>
        </authorList>
    </citation>
    <scope>NUCLEOTIDE SEQUENCE</scope>
    <source>
        <strain evidence="1">AMC_N1</strain>
    </source>
</reference>
<evidence type="ECO:0008006" key="3">
    <source>
        <dbReference type="Google" id="ProtNLM"/>
    </source>
</evidence>
<feature type="non-terminal residue" evidence="1">
    <location>
        <position position="138"/>
    </location>
</feature>
<accession>A0AAV8YBY0</accession>
<evidence type="ECO:0000313" key="2">
    <source>
        <dbReference type="Proteomes" id="UP001162162"/>
    </source>
</evidence>